<proteinExistence type="predicted"/>
<sequence>MKAIDVERIRFEFGDSWSLAEKWDESRAFLSGIGKLQGEWTDDDTGALARVGTKAVDIVGVRDDRLYFIEVKDYRGYPIETKKRQPHELPIAIACKVRDTVAGLVGAGRQGAAPWVESCARLLVEQKARVHVIAWIADPDLRAAEPIKKREIWQKERSDRLKQRLSWLTPYVTVASPFDGRVGDVTAQSLPGAGQR</sequence>
<dbReference type="EMBL" id="JEME01001464">
    <property type="protein sequence ID" value="KYG07072.1"/>
    <property type="molecule type" value="Genomic_DNA"/>
</dbReference>
<accession>A0A150TQV9</accession>
<organism evidence="1 2">
    <name type="scientific">Sorangium cellulosum</name>
    <name type="common">Polyangium cellulosum</name>
    <dbReference type="NCBI Taxonomy" id="56"/>
    <lineage>
        <taxon>Bacteria</taxon>
        <taxon>Pseudomonadati</taxon>
        <taxon>Myxococcota</taxon>
        <taxon>Polyangia</taxon>
        <taxon>Polyangiales</taxon>
        <taxon>Polyangiaceae</taxon>
        <taxon>Sorangium</taxon>
    </lineage>
</organism>
<reference evidence="1 2" key="1">
    <citation type="submission" date="2014-02" db="EMBL/GenBank/DDBJ databases">
        <title>The small core and large imbalanced accessory genome model reveals a collaborative survival strategy of Sorangium cellulosum strains in nature.</title>
        <authorList>
            <person name="Han K."/>
            <person name="Peng R."/>
            <person name="Blom J."/>
            <person name="Li Y.-Z."/>
        </authorList>
    </citation>
    <scope>NUCLEOTIDE SEQUENCE [LARGE SCALE GENOMIC DNA]</scope>
    <source>
        <strain evidence="1 2">So0007-03</strain>
    </source>
</reference>
<protein>
    <recommendedName>
        <fullName evidence="3">NERD domain-containing protein</fullName>
    </recommendedName>
</protein>
<dbReference type="AlphaFoldDB" id="A0A150TQV9"/>
<evidence type="ECO:0000313" key="2">
    <source>
        <dbReference type="Proteomes" id="UP000075502"/>
    </source>
</evidence>
<gene>
    <name evidence="1" type="ORF">BE21_31220</name>
</gene>
<evidence type="ECO:0008006" key="3">
    <source>
        <dbReference type="Google" id="ProtNLM"/>
    </source>
</evidence>
<evidence type="ECO:0000313" key="1">
    <source>
        <dbReference type="EMBL" id="KYG07072.1"/>
    </source>
</evidence>
<name>A0A150TQV9_SORCE</name>
<comment type="caution">
    <text evidence="1">The sequence shown here is derived from an EMBL/GenBank/DDBJ whole genome shotgun (WGS) entry which is preliminary data.</text>
</comment>
<dbReference type="Proteomes" id="UP000075502">
    <property type="component" value="Unassembled WGS sequence"/>
</dbReference>